<protein>
    <recommendedName>
        <fullName evidence="3">HMG box domain-containing protein</fullName>
    </recommendedName>
</protein>
<dbReference type="GO" id="GO:0005634">
    <property type="term" value="C:nucleus"/>
    <property type="evidence" value="ECO:0007669"/>
    <property type="project" value="UniProtKB-UniRule"/>
</dbReference>
<dbReference type="InterPro" id="IPR036910">
    <property type="entry name" value="HMG_box_dom_sf"/>
</dbReference>
<gene>
    <name evidence="4" type="ORF">HMPREF1544_01937</name>
</gene>
<dbReference type="InterPro" id="IPR050342">
    <property type="entry name" value="HMGB"/>
</dbReference>
<name>S2JRU0_MUCC1</name>
<dbReference type="STRING" id="1220926.S2JRU0"/>
<reference evidence="5" key="1">
    <citation type="submission" date="2013-05" db="EMBL/GenBank/DDBJ databases">
        <title>The Genome sequence of Mucor circinelloides f. circinelloides 1006PhL.</title>
        <authorList>
            <consortium name="The Broad Institute Genomics Platform"/>
            <person name="Cuomo C."/>
            <person name="Earl A."/>
            <person name="Findley K."/>
            <person name="Lee S.C."/>
            <person name="Walker B."/>
            <person name="Young S."/>
            <person name="Zeng Q."/>
            <person name="Gargeya S."/>
            <person name="Fitzgerald M."/>
            <person name="Haas B."/>
            <person name="Abouelleil A."/>
            <person name="Allen A.W."/>
            <person name="Alvarado L."/>
            <person name="Arachchi H.M."/>
            <person name="Berlin A.M."/>
            <person name="Chapman S.B."/>
            <person name="Gainer-Dewar J."/>
            <person name="Goldberg J."/>
            <person name="Griggs A."/>
            <person name="Gujja S."/>
            <person name="Hansen M."/>
            <person name="Howarth C."/>
            <person name="Imamovic A."/>
            <person name="Ireland A."/>
            <person name="Larimer J."/>
            <person name="McCowan C."/>
            <person name="Murphy C."/>
            <person name="Pearson M."/>
            <person name="Poon T.W."/>
            <person name="Priest M."/>
            <person name="Roberts A."/>
            <person name="Saif S."/>
            <person name="Shea T."/>
            <person name="Sisk P."/>
            <person name="Sykes S."/>
            <person name="Wortman J."/>
            <person name="Nusbaum C."/>
            <person name="Birren B."/>
        </authorList>
    </citation>
    <scope>NUCLEOTIDE SEQUENCE [LARGE SCALE GENOMIC DNA]</scope>
    <source>
        <strain evidence="5">1006PhL</strain>
    </source>
</reference>
<dbReference type="PANTHER" id="PTHR48112:SF22">
    <property type="entry name" value="MITOCHONDRIAL TRANSCRIPTION FACTOR A, ISOFORM B"/>
    <property type="match status" value="1"/>
</dbReference>
<accession>S2JRU0</accession>
<dbReference type="eggNOG" id="ENOG502SD1U">
    <property type="taxonomic scope" value="Eukaryota"/>
</dbReference>
<dbReference type="EMBL" id="KE123911">
    <property type="protein sequence ID" value="EPB91232.1"/>
    <property type="molecule type" value="Genomic_DNA"/>
</dbReference>
<dbReference type="OMA" id="REMSDYV"/>
<dbReference type="InterPro" id="IPR009071">
    <property type="entry name" value="HMG_box_dom"/>
</dbReference>
<evidence type="ECO:0000256" key="1">
    <source>
        <dbReference type="ARBA" id="ARBA00023125"/>
    </source>
</evidence>
<organism evidence="4 5">
    <name type="scientific">Mucor circinelloides f. circinelloides (strain 1006PhL)</name>
    <name type="common">Mucormycosis agent</name>
    <name type="synonym">Calyptromyces circinelloides</name>
    <dbReference type="NCBI Taxonomy" id="1220926"/>
    <lineage>
        <taxon>Eukaryota</taxon>
        <taxon>Fungi</taxon>
        <taxon>Fungi incertae sedis</taxon>
        <taxon>Mucoromycota</taxon>
        <taxon>Mucoromycotina</taxon>
        <taxon>Mucoromycetes</taxon>
        <taxon>Mucorales</taxon>
        <taxon>Mucorineae</taxon>
        <taxon>Mucoraceae</taxon>
        <taxon>Mucor</taxon>
    </lineage>
</organism>
<dbReference type="InParanoid" id="S2JRU0"/>
<dbReference type="GO" id="GO:0006357">
    <property type="term" value="P:regulation of transcription by RNA polymerase II"/>
    <property type="evidence" value="ECO:0007669"/>
    <property type="project" value="TreeGrafter"/>
</dbReference>
<dbReference type="PROSITE" id="PS50118">
    <property type="entry name" value="HMG_BOX_2"/>
    <property type="match status" value="2"/>
</dbReference>
<dbReference type="SUPFAM" id="SSF47095">
    <property type="entry name" value="HMG-box"/>
    <property type="match status" value="2"/>
</dbReference>
<proteinExistence type="predicted"/>
<dbReference type="SMART" id="SM00398">
    <property type="entry name" value="HMG"/>
    <property type="match status" value="2"/>
</dbReference>
<keyword evidence="5" id="KW-1185">Reference proteome</keyword>
<evidence type="ECO:0000256" key="2">
    <source>
        <dbReference type="PROSITE-ProRule" id="PRU00267"/>
    </source>
</evidence>
<keyword evidence="2" id="KW-0539">Nucleus</keyword>
<dbReference type="Gene3D" id="1.10.30.10">
    <property type="entry name" value="High mobility group box domain"/>
    <property type="match status" value="2"/>
</dbReference>
<dbReference type="OrthoDB" id="5550281at2759"/>
<dbReference type="Pfam" id="PF00505">
    <property type="entry name" value="HMG_box"/>
    <property type="match status" value="2"/>
</dbReference>
<dbReference type="AlphaFoldDB" id="S2JRU0"/>
<dbReference type="VEuPathDB" id="FungiDB:HMPREF1544_01937"/>
<feature type="DNA-binding region" description="HMG box" evidence="2">
    <location>
        <begin position="36"/>
        <end position="106"/>
    </location>
</feature>
<evidence type="ECO:0000313" key="5">
    <source>
        <dbReference type="Proteomes" id="UP000014254"/>
    </source>
</evidence>
<evidence type="ECO:0000259" key="3">
    <source>
        <dbReference type="PROSITE" id="PS50118"/>
    </source>
</evidence>
<evidence type="ECO:0000313" key="4">
    <source>
        <dbReference type="EMBL" id="EPB91232.1"/>
    </source>
</evidence>
<keyword evidence="1 2" id="KW-0238">DNA-binding</keyword>
<sequence>MSLIRTFGSLTIQSRSYVHARSLHPKKFTSILQDIPTRPRNGWQIYMNENLHKYKNAHNKRVLDLKEATSELSASWKAMSDAEKKVYHDKFQAAAKRHDEALEKALLNATPKQIKEENELRKKYNLSLLRDPRQPKRCKNSFLLFMDHLKASNDTFIQENHGKNTVSEAAKMYRALSEAEKNVYRDQAKVLQEQHNKKMSEYYAMAGIHKK</sequence>
<dbReference type="PANTHER" id="PTHR48112">
    <property type="entry name" value="HIGH MOBILITY GROUP PROTEIN DSP1"/>
    <property type="match status" value="1"/>
</dbReference>
<feature type="domain" description="HMG box" evidence="3">
    <location>
        <begin position="36"/>
        <end position="106"/>
    </location>
</feature>
<dbReference type="GO" id="GO:0003677">
    <property type="term" value="F:DNA binding"/>
    <property type="evidence" value="ECO:0007669"/>
    <property type="project" value="UniProtKB-UniRule"/>
</dbReference>
<feature type="DNA-binding region" description="HMG box" evidence="2">
    <location>
        <begin position="135"/>
        <end position="203"/>
    </location>
</feature>
<dbReference type="Proteomes" id="UP000014254">
    <property type="component" value="Unassembled WGS sequence"/>
</dbReference>
<dbReference type="CDD" id="cd00084">
    <property type="entry name" value="HMG-box_SF"/>
    <property type="match status" value="1"/>
</dbReference>
<feature type="domain" description="HMG box" evidence="3">
    <location>
        <begin position="135"/>
        <end position="203"/>
    </location>
</feature>